<feature type="region of interest" description="Disordered" evidence="1">
    <location>
        <begin position="167"/>
        <end position="187"/>
    </location>
</feature>
<gene>
    <name evidence="2" type="ORF">S01H1_45641</name>
</gene>
<sequence>MTMESKEKLLAGFQHKKGAMIISFLRKTLRPGTPIRWGEIVGWEDYFKMVNGEQQSRRRPTYAWQPGIVTGLKYTGRGLNYTINAGEEVVSISQKQVITEEMYQFIQYHPTLVLLYDRSYADEPTLVVMHTYDSLYLGCPILRAFKSALSQDFVEFIDAVEAGSAIDDGDEESIPMPPQDCTLNLSG</sequence>
<reference evidence="2" key="1">
    <citation type="journal article" date="2014" name="Front. Microbiol.">
        <title>High frequency of phylogenetically diverse reductive dehalogenase-homologous genes in deep subseafloor sedimentary metagenomes.</title>
        <authorList>
            <person name="Kawai M."/>
            <person name="Futagami T."/>
            <person name="Toyoda A."/>
            <person name="Takaki Y."/>
            <person name="Nishi S."/>
            <person name="Hori S."/>
            <person name="Arai W."/>
            <person name="Tsubouchi T."/>
            <person name="Morono Y."/>
            <person name="Uchiyama I."/>
            <person name="Ito T."/>
            <person name="Fujiyama A."/>
            <person name="Inagaki F."/>
            <person name="Takami H."/>
        </authorList>
    </citation>
    <scope>NUCLEOTIDE SEQUENCE</scope>
    <source>
        <strain evidence="2">Expedition CK06-06</strain>
    </source>
</reference>
<organism evidence="2">
    <name type="scientific">marine sediment metagenome</name>
    <dbReference type="NCBI Taxonomy" id="412755"/>
    <lineage>
        <taxon>unclassified sequences</taxon>
        <taxon>metagenomes</taxon>
        <taxon>ecological metagenomes</taxon>
    </lineage>
</organism>
<protein>
    <submittedName>
        <fullName evidence="2">Uncharacterized protein</fullName>
    </submittedName>
</protein>
<dbReference type="AlphaFoldDB" id="X0VMA1"/>
<comment type="caution">
    <text evidence="2">The sequence shown here is derived from an EMBL/GenBank/DDBJ whole genome shotgun (WGS) entry which is preliminary data.</text>
</comment>
<name>X0VMA1_9ZZZZ</name>
<accession>X0VMA1</accession>
<evidence type="ECO:0000313" key="2">
    <source>
        <dbReference type="EMBL" id="GAG01671.1"/>
    </source>
</evidence>
<feature type="non-terminal residue" evidence="2">
    <location>
        <position position="187"/>
    </location>
</feature>
<evidence type="ECO:0000256" key="1">
    <source>
        <dbReference type="SAM" id="MobiDB-lite"/>
    </source>
</evidence>
<dbReference type="EMBL" id="BARS01029183">
    <property type="protein sequence ID" value="GAG01671.1"/>
    <property type="molecule type" value="Genomic_DNA"/>
</dbReference>
<proteinExistence type="predicted"/>